<dbReference type="RefSeq" id="WP_119752767.1">
    <property type="nucleotide sequence ID" value="NZ_CP032382.1"/>
</dbReference>
<name>A0A385SG67_9BACT</name>
<accession>A0A385SG67</accession>
<sequence length="133" mass="13925">MARSRPKQNRLFTPSKAYSSLPSQRYFVAATIYRWLGMESCQKKYQAEGESVADVCVAVAALTERIAGVIEGIADATEGIAGTMERIADATAGIVVATENVAIVSAAVATVMVGRAGVTESVAVAVVTVTVVW</sequence>
<evidence type="ECO:0000313" key="2">
    <source>
        <dbReference type="Proteomes" id="UP000266183"/>
    </source>
</evidence>
<gene>
    <name evidence="1" type="ORF">D4L85_02125</name>
</gene>
<dbReference type="EMBL" id="CP032382">
    <property type="protein sequence ID" value="AYB29451.1"/>
    <property type="molecule type" value="Genomic_DNA"/>
</dbReference>
<dbReference type="KEGG" id="chk:D4L85_02125"/>
<keyword evidence="2" id="KW-1185">Reference proteome</keyword>
<organism evidence="1 2">
    <name type="scientific">Chryseolinea soli</name>
    <dbReference type="NCBI Taxonomy" id="2321403"/>
    <lineage>
        <taxon>Bacteria</taxon>
        <taxon>Pseudomonadati</taxon>
        <taxon>Bacteroidota</taxon>
        <taxon>Cytophagia</taxon>
        <taxon>Cytophagales</taxon>
        <taxon>Fulvivirgaceae</taxon>
        <taxon>Chryseolinea</taxon>
    </lineage>
</organism>
<evidence type="ECO:0000313" key="1">
    <source>
        <dbReference type="EMBL" id="AYB29451.1"/>
    </source>
</evidence>
<dbReference type="Proteomes" id="UP000266183">
    <property type="component" value="Chromosome"/>
</dbReference>
<dbReference type="AlphaFoldDB" id="A0A385SG67"/>
<protein>
    <submittedName>
        <fullName evidence="1">Uncharacterized protein</fullName>
    </submittedName>
</protein>
<reference evidence="2" key="1">
    <citation type="submission" date="2018-09" db="EMBL/GenBank/DDBJ databases">
        <title>Chryseolinea sp. KIS68-18 isolated from soil.</title>
        <authorList>
            <person name="Weon H.-Y."/>
            <person name="Kwon S.-W."/>
            <person name="Lee S.A."/>
        </authorList>
    </citation>
    <scope>NUCLEOTIDE SEQUENCE [LARGE SCALE GENOMIC DNA]</scope>
    <source>
        <strain evidence="2">KIS68-18</strain>
    </source>
</reference>
<proteinExistence type="predicted"/>